<evidence type="ECO:0000313" key="3">
    <source>
        <dbReference type="Proteomes" id="UP001345963"/>
    </source>
</evidence>
<comment type="caution">
    <text evidence="2">The sequence shown here is derived from an EMBL/GenBank/DDBJ whole genome shotgun (WGS) entry which is preliminary data.</text>
</comment>
<keyword evidence="3" id="KW-1185">Reference proteome</keyword>
<gene>
    <name evidence="2" type="ORF">ATANTOWER_010148</name>
</gene>
<protein>
    <submittedName>
        <fullName evidence="2">Uncharacterized protein</fullName>
    </submittedName>
</protein>
<reference evidence="2 3" key="1">
    <citation type="submission" date="2021-07" db="EMBL/GenBank/DDBJ databases">
        <authorList>
            <person name="Palmer J.M."/>
        </authorList>
    </citation>
    <scope>NUCLEOTIDE SEQUENCE [LARGE SCALE GENOMIC DNA]</scope>
    <source>
        <strain evidence="2 3">AT_MEX2019</strain>
        <tissue evidence="2">Muscle</tissue>
    </source>
</reference>
<dbReference type="EMBL" id="JAHUTI010059235">
    <property type="protein sequence ID" value="MED6250798.1"/>
    <property type="molecule type" value="Genomic_DNA"/>
</dbReference>
<evidence type="ECO:0000313" key="2">
    <source>
        <dbReference type="EMBL" id="MED6250798.1"/>
    </source>
</evidence>
<sequence>MEQALGRTQLAFWWQVKHQEEVQKEGGRGQMAGKFVEETEGGSGCVASCFPMTHLQFNDSKQVTTAESERVFVNQQCSSESRGGKQLTTGEHMQKRRDET</sequence>
<proteinExistence type="predicted"/>
<organism evidence="2 3">
    <name type="scientific">Ataeniobius toweri</name>
    <dbReference type="NCBI Taxonomy" id="208326"/>
    <lineage>
        <taxon>Eukaryota</taxon>
        <taxon>Metazoa</taxon>
        <taxon>Chordata</taxon>
        <taxon>Craniata</taxon>
        <taxon>Vertebrata</taxon>
        <taxon>Euteleostomi</taxon>
        <taxon>Actinopterygii</taxon>
        <taxon>Neopterygii</taxon>
        <taxon>Teleostei</taxon>
        <taxon>Neoteleostei</taxon>
        <taxon>Acanthomorphata</taxon>
        <taxon>Ovalentaria</taxon>
        <taxon>Atherinomorphae</taxon>
        <taxon>Cyprinodontiformes</taxon>
        <taxon>Goodeidae</taxon>
        <taxon>Ataeniobius</taxon>
    </lineage>
</organism>
<name>A0ABU7BMK5_9TELE</name>
<evidence type="ECO:0000256" key="1">
    <source>
        <dbReference type="SAM" id="MobiDB-lite"/>
    </source>
</evidence>
<feature type="compositionally biased region" description="Polar residues" evidence="1">
    <location>
        <begin position="75"/>
        <end position="91"/>
    </location>
</feature>
<accession>A0ABU7BMK5</accession>
<feature type="region of interest" description="Disordered" evidence="1">
    <location>
        <begin position="75"/>
        <end position="100"/>
    </location>
</feature>
<dbReference type="Proteomes" id="UP001345963">
    <property type="component" value="Unassembled WGS sequence"/>
</dbReference>